<sequence length="200" mass="21225">MPFNGCGTIGRSDHSGNCSSIRARTCSTATTISPGRIGATVEPARSSRQSSTWPTGGRRCSDQARRRADRFGFAGCLVPVEAGCQDPPVDSVRVAEIAPGEYSLSLEAGTTDVDDLISELGHEPNGYFWEGIAELLVTTEAPTLEGRFSSDPEGGAFYATSTDRDALDGLAGLLRAVAADGQRLRRLLEFAEATGFEFDD</sequence>
<dbReference type="Proteomes" id="UP001596226">
    <property type="component" value="Unassembled WGS sequence"/>
</dbReference>
<dbReference type="InterPro" id="IPR028956">
    <property type="entry name" value="Imm51"/>
</dbReference>
<feature type="region of interest" description="Disordered" evidence="1">
    <location>
        <begin position="39"/>
        <end position="61"/>
    </location>
</feature>
<protein>
    <submittedName>
        <fullName evidence="2">Imm51 family immunity protein</fullName>
    </submittedName>
</protein>
<dbReference type="Pfam" id="PF15595">
    <property type="entry name" value="Imm51"/>
    <property type="match status" value="1"/>
</dbReference>
<evidence type="ECO:0000256" key="1">
    <source>
        <dbReference type="SAM" id="MobiDB-lite"/>
    </source>
</evidence>
<name>A0ABW1H7N1_9ACTN</name>
<dbReference type="EMBL" id="JBHSQS010000007">
    <property type="protein sequence ID" value="MFC5924447.1"/>
    <property type="molecule type" value="Genomic_DNA"/>
</dbReference>
<comment type="caution">
    <text evidence="2">The sequence shown here is derived from an EMBL/GenBank/DDBJ whole genome shotgun (WGS) entry which is preliminary data.</text>
</comment>
<keyword evidence="3" id="KW-1185">Reference proteome</keyword>
<accession>A0ABW1H7N1</accession>
<evidence type="ECO:0000313" key="3">
    <source>
        <dbReference type="Proteomes" id="UP001596226"/>
    </source>
</evidence>
<proteinExistence type="predicted"/>
<organism evidence="2 3">
    <name type="scientific">Micromonospora vulcania</name>
    <dbReference type="NCBI Taxonomy" id="1441873"/>
    <lineage>
        <taxon>Bacteria</taxon>
        <taxon>Bacillati</taxon>
        <taxon>Actinomycetota</taxon>
        <taxon>Actinomycetes</taxon>
        <taxon>Micromonosporales</taxon>
        <taxon>Micromonosporaceae</taxon>
        <taxon>Micromonospora</taxon>
    </lineage>
</organism>
<gene>
    <name evidence="2" type="ORF">ACFQGL_13940</name>
</gene>
<dbReference type="RefSeq" id="WP_377511116.1">
    <property type="nucleotide sequence ID" value="NZ_JBHSQS010000007.1"/>
</dbReference>
<reference evidence="3" key="1">
    <citation type="journal article" date="2019" name="Int. J. Syst. Evol. Microbiol.">
        <title>The Global Catalogue of Microorganisms (GCM) 10K type strain sequencing project: providing services to taxonomists for standard genome sequencing and annotation.</title>
        <authorList>
            <consortium name="The Broad Institute Genomics Platform"/>
            <consortium name="The Broad Institute Genome Sequencing Center for Infectious Disease"/>
            <person name="Wu L."/>
            <person name="Ma J."/>
        </authorList>
    </citation>
    <scope>NUCLEOTIDE SEQUENCE [LARGE SCALE GENOMIC DNA]</scope>
    <source>
        <strain evidence="3">CGMCC 4.7144</strain>
    </source>
</reference>
<evidence type="ECO:0000313" key="2">
    <source>
        <dbReference type="EMBL" id="MFC5924447.1"/>
    </source>
</evidence>